<keyword evidence="1 3" id="KW-0853">WD repeat</keyword>
<dbReference type="PROSITE" id="PS50294">
    <property type="entry name" value="WD_REPEATS_REGION"/>
    <property type="match status" value="3"/>
</dbReference>
<dbReference type="SUPFAM" id="SSF50978">
    <property type="entry name" value="WD40 repeat-like"/>
    <property type="match status" value="1"/>
</dbReference>
<sequence length="183" mass="20149">MPINGHGNHVCSVEFFDGMRFVSGSHDHSVRIWDGQTGKPLVVCGEHDRAHDDWVRSVSTSLGGLYVASGSDDGNVRVWDGQTGQLVLGPLRGHTRYVRCVQFSPDGLHVASCSSDGTIRFWDVSGCRTESLEYGSTSAGMGLFGFDRIGPCLMELWQTRRWQSLMGVAGTRLRDGRWTRTDG</sequence>
<dbReference type="PANTHER" id="PTHR19848:SF8">
    <property type="entry name" value="F-BOX AND WD REPEAT DOMAIN CONTAINING 7"/>
    <property type="match status" value="1"/>
</dbReference>
<dbReference type="EMBL" id="AFRT01000211">
    <property type="protein sequence ID" value="ELU45068.1"/>
    <property type="molecule type" value="Genomic_DNA"/>
</dbReference>
<name>L8X7M7_THACA</name>
<evidence type="ECO:0000256" key="1">
    <source>
        <dbReference type="ARBA" id="ARBA00022574"/>
    </source>
</evidence>
<dbReference type="PROSITE" id="PS50082">
    <property type="entry name" value="WD_REPEATS_2"/>
    <property type="match status" value="3"/>
</dbReference>
<keyword evidence="5" id="KW-1185">Reference proteome</keyword>
<accession>L8X7M7</accession>
<dbReference type="PRINTS" id="PR00320">
    <property type="entry name" value="GPROTEINBRPT"/>
</dbReference>
<dbReference type="Pfam" id="PF00400">
    <property type="entry name" value="WD40"/>
    <property type="match status" value="3"/>
</dbReference>
<dbReference type="InterPro" id="IPR020472">
    <property type="entry name" value="WD40_PAC1"/>
</dbReference>
<dbReference type="InterPro" id="IPR019775">
    <property type="entry name" value="WD40_repeat_CS"/>
</dbReference>
<evidence type="ECO:0000313" key="4">
    <source>
        <dbReference type="EMBL" id="ELU45068.1"/>
    </source>
</evidence>
<dbReference type="SMART" id="SM00320">
    <property type="entry name" value="WD40"/>
    <property type="match status" value="3"/>
</dbReference>
<dbReference type="Gene3D" id="2.130.10.10">
    <property type="entry name" value="YVTN repeat-like/Quinoprotein amine dehydrogenase"/>
    <property type="match status" value="1"/>
</dbReference>
<evidence type="ECO:0000256" key="3">
    <source>
        <dbReference type="PROSITE-ProRule" id="PRU00221"/>
    </source>
</evidence>
<dbReference type="AlphaFoldDB" id="L8X7M7"/>
<proteinExistence type="predicted"/>
<gene>
    <name evidence="4" type="ORF">AG1IA_00902</name>
</gene>
<protein>
    <submittedName>
        <fullName evidence="4">WD40 domain-containing protein</fullName>
    </submittedName>
</protein>
<dbReference type="PANTHER" id="PTHR19848">
    <property type="entry name" value="WD40 REPEAT PROTEIN"/>
    <property type="match status" value="1"/>
</dbReference>
<dbReference type="InterPro" id="IPR036322">
    <property type="entry name" value="WD40_repeat_dom_sf"/>
</dbReference>
<dbReference type="Proteomes" id="UP000011668">
    <property type="component" value="Unassembled WGS sequence"/>
</dbReference>
<feature type="repeat" description="WD" evidence="3">
    <location>
        <begin position="91"/>
        <end position="125"/>
    </location>
</feature>
<keyword evidence="2" id="KW-0677">Repeat</keyword>
<dbReference type="OrthoDB" id="6262491at2759"/>
<dbReference type="InterPro" id="IPR001680">
    <property type="entry name" value="WD40_rpt"/>
</dbReference>
<organism evidence="4 5">
    <name type="scientific">Thanatephorus cucumeris (strain AG1-IA)</name>
    <name type="common">Rice sheath blight fungus</name>
    <name type="synonym">Rhizoctonia solani</name>
    <dbReference type="NCBI Taxonomy" id="983506"/>
    <lineage>
        <taxon>Eukaryota</taxon>
        <taxon>Fungi</taxon>
        <taxon>Dikarya</taxon>
        <taxon>Basidiomycota</taxon>
        <taxon>Agaricomycotina</taxon>
        <taxon>Agaricomycetes</taxon>
        <taxon>Cantharellales</taxon>
        <taxon>Ceratobasidiaceae</taxon>
        <taxon>Rhizoctonia</taxon>
        <taxon>Rhizoctonia solani AG-1</taxon>
    </lineage>
</organism>
<feature type="repeat" description="WD" evidence="3">
    <location>
        <begin position="48"/>
        <end position="89"/>
    </location>
</feature>
<dbReference type="PROSITE" id="PS00678">
    <property type="entry name" value="WD_REPEATS_1"/>
    <property type="match status" value="1"/>
</dbReference>
<evidence type="ECO:0000313" key="5">
    <source>
        <dbReference type="Proteomes" id="UP000011668"/>
    </source>
</evidence>
<dbReference type="OMA" id="AHELVRY"/>
<evidence type="ECO:0000256" key="2">
    <source>
        <dbReference type="ARBA" id="ARBA00022737"/>
    </source>
</evidence>
<dbReference type="InterPro" id="IPR015943">
    <property type="entry name" value="WD40/YVTN_repeat-like_dom_sf"/>
</dbReference>
<dbReference type="STRING" id="983506.L8X7M7"/>
<comment type="caution">
    <text evidence="4">The sequence shown here is derived from an EMBL/GenBank/DDBJ whole genome shotgun (WGS) entry which is preliminary data.</text>
</comment>
<dbReference type="HOGENOM" id="CLU_1476093_0_0_1"/>
<reference evidence="4 5" key="1">
    <citation type="journal article" date="2013" name="Nat. Commun.">
        <title>The evolution and pathogenic mechanisms of the rice sheath blight pathogen.</title>
        <authorList>
            <person name="Zheng A."/>
            <person name="Lin R."/>
            <person name="Xu L."/>
            <person name="Qin P."/>
            <person name="Tang C."/>
            <person name="Ai P."/>
            <person name="Zhang D."/>
            <person name="Liu Y."/>
            <person name="Sun Z."/>
            <person name="Feng H."/>
            <person name="Wang Y."/>
            <person name="Chen Y."/>
            <person name="Liang X."/>
            <person name="Fu R."/>
            <person name="Li Q."/>
            <person name="Zhang J."/>
            <person name="Yu X."/>
            <person name="Xie Z."/>
            <person name="Ding L."/>
            <person name="Guan P."/>
            <person name="Tang J."/>
            <person name="Liang Y."/>
            <person name="Wang S."/>
            <person name="Deng Q."/>
            <person name="Li S."/>
            <person name="Zhu J."/>
            <person name="Wang L."/>
            <person name="Liu H."/>
            <person name="Li P."/>
        </authorList>
    </citation>
    <scope>NUCLEOTIDE SEQUENCE [LARGE SCALE GENOMIC DNA]</scope>
    <source>
        <strain evidence="5">AG-1 IA</strain>
    </source>
</reference>
<feature type="repeat" description="WD" evidence="3">
    <location>
        <begin position="3"/>
        <end position="43"/>
    </location>
</feature>